<accession>A0A0L7LSH9</accession>
<evidence type="ECO:0000313" key="2">
    <source>
        <dbReference type="EMBL" id="KOB78339.1"/>
    </source>
</evidence>
<dbReference type="STRING" id="104452.A0A0L7LSH9"/>
<dbReference type="GO" id="GO:0003924">
    <property type="term" value="F:GTPase activity"/>
    <property type="evidence" value="ECO:0007669"/>
    <property type="project" value="InterPro"/>
</dbReference>
<name>A0A0L7LSH9_OPEBR</name>
<dbReference type="Proteomes" id="UP000037510">
    <property type="component" value="Unassembled WGS sequence"/>
</dbReference>
<dbReference type="EMBL" id="JTDY01000198">
    <property type="protein sequence ID" value="KOB78339.1"/>
    <property type="molecule type" value="Genomic_DNA"/>
</dbReference>
<feature type="region of interest" description="Disordered" evidence="1">
    <location>
        <begin position="41"/>
        <end position="64"/>
    </location>
</feature>
<comment type="caution">
    <text evidence="2">The sequence shown here is derived from an EMBL/GenBank/DDBJ whole genome shotgun (WGS) entry which is preliminary data.</text>
</comment>
<dbReference type="GO" id="GO:0005525">
    <property type="term" value="F:GTP binding"/>
    <property type="evidence" value="ECO:0007669"/>
    <property type="project" value="InterPro"/>
</dbReference>
<sequence>MRLAREYQVAFMETSAKTGLNVEAAFAHVARSLVAKANPTDPSRLAVRAQPTEEPRISTCPQCS</sequence>
<dbReference type="InterPro" id="IPR001806">
    <property type="entry name" value="Small_GTPase"/>
</dbReference>
<reference evidence="2 3" key="1">
    <citation type="journal article" date="2015" name="Genome Biol. Evol.">
        <title>The genome of winter moth (Operophtera brumata) provides a genomic perspective on sexual dimorphism and phenology.</title>
        <authorList>
            <person name="Derks M.F."/>
            <person name="Smit S."/>
            <person name="Salis L."/>
            <person name="Schijlen E."/>
            <person name="Bossers A."/>
            <person name="Mateman C."/>
            <person name="Pijl A.S."/>
            <person name="de Ridder D."/>
            <person name="Groenen M.A."/>
            <person name="Visser M.E."/>
            <person name="Megens H.J."/>
        </authorList>
    </citation>
    <scope>NUCLEOTIDE SEQUENCE [LARGE SCALE GENOMIC DNA]</scope>
    <source>
        <strain evidence="2">WM2013NL</strain>
        <tissue evidence="2">Head and thorax</tissue>
    </source>
</reference>
<dbReference type="Gene3D" id="3.40.50.300">
    <property type="entry name" value="P-loop containing nucleotide triphosphate hydrolases"/>
    <property type="match status" value="1"/>
</dbReference>
<keyword evidence="3" id="KW-1185">Reference proteome</keyword>
<protein>
    <submittedName>
        <fullName evidence="2">Ras-related protein Rab-37</fullName>
    </submittedName>
</protein>
<evidence type="ECO:0000256" key="1">
    <source>
        <dbReference type="SAM" id="MobiDB-lite"/>
    </source>
</evidence>
<evidence type="ECO:0000313" key="3">
    <source>
        <dbReference type="Proteomes" id="UP000037510"/>
    </source>
</evidence>
<gene>
    <name evidence="2" type="ORF">OBRU01_02666</name>
</gene>
<proteinExistence type="predicted"/>
<dbReference type="SUPFAM" id="SSF52540">
    <property type="entry name" value="P-loop containing nucleoside triphosphate hydrolases"/>
    <property type="match status" value="1"/>
</dbReference>
<dbReference type="AlphaFoldDB" id="A0A0L7LSH9"/>
<dbReference type="InterPro" id="IPR027417">
    <property type="entry name" value="P-loop_NTPase"/>
</dbReference>
<dbReference type="Pfam" id="PF00071">
    <property type="entry name" value="Ras"/>
    <property type="match status" value="1"/>
</dbReference>
<organism evidence="2 3">
    <name type="scientific">Operophtera brumata</name>
    <name type="common">Winter moth</name>
    <name type="synonym">Phalaena brumata</name>
    <dbReference type="NCBI Taxonomy" id="104452"/>
    <lineage>
        <taxon>Eukaryota</taxon>
        <taxon>Metazoa</taxon>
        <taxon>Ecdysozoa</taxon>
        <taxon>Arthropoda</taxon>
        <taxon>Hexapoda</taxon>
        <taxon>Insecta</taxon>
        <taxon>Pterygota</taxon>
        <taxon>Neoptera</taxon>
        <taxon>Endopterygota</taxon>
        <taxon>Lepidoptera</taxon>
        <taxon>Glossata</taxon>
        <taxon>Ditrysia</taxon>
        <taxon>Geometroidea</taxon>
        <taxon>Geometridae</taxon>
        <taxon>Larentiinae</taxon>
        <taxon>Operophtera</taxon>
    </lineage>
</organism>